<evidence type="ECO:0000313" key="6">
    <source>
        <dbReference type="Proteomes" id="UP000192906"/>
    </source>
</evidence>
<accession>A0A1X7DZF7</accession>
<organism evidence="5 6">
    <name type="scientific">Desulfovibrio gilichinskyi</name>
    <dbReference type="NCBI Taxonomy" id="1519643"/>
    <lineage>
        <taxon>Bacteria</taxon>
        <taxon>Pseudomonadati</taxon>
        <taxon>Thermodesulfobacteriota</taxon>
        <taxon>Desulfovibrionia</taxon>
        <taxon>Desulfovibrionales</taxon>
        <taxon>Desulfovibrionaceae</taxon>
        <taxon>Desulfovibrio</taxon>
    </lineage>
</organism>
<dbReference type="EMBL" id="FWZU01000004">
    <property type="protein sequence ID" value="SMF24014.1"/>
    <property type="molecule type" value="Genomic_DNA"/>
</dbReference>
<keyword evidence="3" id="KW-0732">Signal</keyword>
<comment type="similarity">
    <text evidence="1">Belongs to the peptidase C59 family.</text>
</comment>
<dbReference type="STRING" id="1519643.SAMN06295933_2364"/>
<dbReference type="PROSITE" id="PS51257">
    <property type="entry name" value="PROKAR_LIPOPROTEIN"/>
    <property type="match status" value="1"/>
</dbReference>
<dbReference type="GO" id="GO:0016787">
    <property type="term" value="F:hydrolase activity"/>
    <property type="evidence" value="ECO:0007669"/>
    <property type="project" value="UniProtKB-KW"/>
</dbReference>
<dbReference type="CDD" id="cd00542">
    <property type="entry name" value="Ntn_PVA"/>
    <property type="match status" value="1"/>
</dbReference>
<dbReference type="Proteomes" id="UP000192906">
    <property type="component" value="Unassembled WGS sequence"/>
</dbReference>
<dbReference type="RefSeq" id="WP_085102452.1">
    <property type="nucleotide sequence ID" value="NZ_FWZU01000004.1"/>
</dbReference>
<keyword evidence="2" id="KW-0378">Hydrolase</keyword>
<dbReference type="InterPro" id="IPR029132">
    <property type="entry name" value="CBAH/NAAA_C"/>
</dbReference>
<evidence type="ECO:0000256" key="3">
    <source>
        <dbReference type="SAM" id="SignalP"/>
    </source>
</evidence>
<dbReference type="OrthoDB" id="1265391at2"/>
<protein>
    <submittedName>
        <fullName evidence="5">Penicillin amidase Cysteine peptidase. MEROPS family C59</fullName>
    </submittedName>
</protein>
<feature type="domain" description="Choloylglycine hydrolase/NAAA C-terminal" evidence="4">
    <location>
        <begin position="28"/>
        <end position="339"/>
    </location>
</feature>
<dbReference type="SUPFAM" id="SSF56235">
    <property type="entry name" value="N-terminal nucleophile aminohydrolases (Ntn hydrolases)"/>
    <property type="match status" value="1"/>
</dbReference>
<reference evidence="6" key="1">
    <citation type="submission" date="2017-04" db="EMBL/GenBank/DDBJ databases">
        <authorList>
            <person name="Varghese N."/>
            <person name="Submissions S."/>
        </authorList>
    </citation>
    <scope>NUCLEOTIDE SEQUENCE [LARGE SCALE GENOMIC DNA]</scope>
    <source>
        <strain evidence="6">K3S</strain>
    </source>
</reference>
<evidence type="ECO:0000256" key="1">
    <source>
        <dbReference type="ARBA" id="ARBA00006625"/>
    </source>
</evidence>
<dbReference type="Pfam" id="PF02275">
    <property type="entry name" value="CBAH"/>
    <property type="match status" value="1"/>
</dbReference>
<evidence type="ECO:0000259" key="4">
    <source>
        <dbReference type="Pfam" id="PF02275"/>
    </source>
</evidence>
<dbReference type="AlphaFoldDB" id="A0A1X7DZF7"/>
<sequence>MGKSFFLFKICFLSMTAVILTAYAAQACTGITVKAENNDVVYARTLEWAESLQSKVVTIPRGMKFKSTPPEKIKAITWESKYGVVGVSVFGKPIIGDGMNEKGLHVGLFFLPEYTEYQKSKSGVPAVASWELPTWLLTSYATVDEAVAALKKVQVWGAPLAGFNSTPTYHMSITDAAGGNVVVEFVKGKMNVYENSIGVITNSPTFDWQQINLSNYVNLSATSVHPISINNKVIAPAGQGSGMHGLPGDITPPSRFVRAAVYTATAVKTANGKEAAKQAARILDAFYIVEGFSKDVQDGKTLYDHTLWMTISDLANKVFYFTDYEGLTWMSVDMSKVDFSGDKIKSISMTGQFAKDVSADLK</sequence>
<name>A0A1X7DZF7_9BACT</name>
<feature type="signal peptide" evidence="3">
    <location>
        <begin position="1"/>
        <end position="27"/>
    </location>
</feature>
<evidence type="ECO:0000313" key="5">
    <source>
        <dbReference type="EMBL" id="SMF24014.1"/>
    </source>
</evidence>
<proteinExistence type="inferred from homology"/>
<dbReference type="InterPro" id="IPR052193">
    <property type="entry name" value="Peptidase_C59"/>
</dbReference>
<dbReference type="Gene3D" id="3.60.60.10">
    <property type="entry name" value="Penicillin V Acylase, Chain A"/>
    <property type="match status" value="1"/>
</dbReference>
<dbReference type="PANTHER" id="PTHR35527">
    <property type="entry name" value="CHOLOYLGLYCINE HYDROLASE"/>
    <property type="match status" value="1"/>
</dbReference>
<keyword evidence="6" id="KW-1185">Reference proteome</keyword>
<evidence type="ECO:0000256" key="2">
    <source>
        <dbReference type="ARBA" id="ARBA00022801"/>
    </source>
</evidence>
<dbReference type="InterPro" id="IPR029055">
    <property type="entry name" value="Ntn_hydrolases_N"/>
</dbReference>
<gene>
    <name evidence="5" type="ORF">SAMN06295933_2364</name>
</gene>
<feature type="chain" id="PRO_5013185810" evidence="3">
    <location>
        <begin position="28"/>
        <end position="362"/>
    </location>
</feature>
<dbReference type="PANTHER" id="PTHR35527:SF2">
    <property type="entry name" value="HYDROLASE"/>
    <property type="match status" value="1"/>
</dbReference>